<reference evidence="3" key="1">
    <citation type="submission" date="2022-10" db="EMBL/GenBank/DDBJ databases">
        <title>The complete genomes of actinobacterial strains from the NBC collection.</title>
        <authorList>
            <person name="Joergensen T.S."/>
            <person name="Alvarez Arevalo M."/>
            <person name="Sterndorff E.B."/>
            <person name="Faurdal D."/>
            <person name="Vuksanovic O."/>
            <person name="Mourched A.-S."/>
            <person name="Charusanti P."/>
            <person name="Shaw S."/>
            <person name="Blin K."/>
            <person name="Weber T."/>
        </authorList>
    </citation>
    <scope>NUCLEOTIDE SEQUENCE</scope>
    <source>
        <strain evidence="3">NBC_01393</strain>
    </source>
</reference>
<feature type="region of interest" description="Disordered" evidence="1">
    <location>
        <begin position="264"/>
        <end position="284"/>
    </location>
</feature>
<protein>
    <recommendedName>
        <fullName evidence="4">PH domain-containing protein</fullName>
    </recommendedName>
</protein>
<feature type="transmembrane region" description="Helical" evidence="2">
    <location>
        <begin position="6"/>
        <end position="24"/>
    </location>
</feature>
<evidence type="ECO:0000313" key="3">
    <source>
        <dbReference type="EMBL" id="WTZ06917.1"/>
    </source>
</evidence>
<proteinExistence type="predicted"/>
<name>A0AAU3HPB6_9ACTN</name>
<keyword evidence="2" id="KW-0472">Membrane</keyword>
<accession>A0AAU3HPB6</accession>
<keyword evidence="2" id="KW-0812">Transmembrane</keyword>
<evidence type="ECO:0000256" key="1">
    <source>
        <dbReference type="SAM" id="MobiDB-lite"/>
    </source>
</evidence>
<gene>
    <name evidence="3" type="ORF">OG699_02190</name>
</gene>
<feature type="transmembrane region" description="Helical" evidence="2">
    <location>
        <begin position="330"/>
        <end position="352"/>
    </location>
</feature>
<organism evidence="3">
    <name type="scientific">Streptomyces sp. NBC_01393</name>
    <dbReference type="NCBI Taxonomy" id="2903851"/>
    <lineage>
        <taxon>Bacteria</taxon>
        <taxon>Bacillati</taxon>
        <taxon>Actinomycetota</taxon>
        <taxon>Actinomycetes</taxon>
        <taxon>Kitasatosporales</taxon>
        <taxon>Streptomycetaceae</taxon>
        <taxon>Streptomyces</taxon>
    </lineage>
</organism>
<feature type="transmembrane region" description="Helical" evidence="2">
    <location>
        <begin position="227"/>
        <end position="252"/>
    </location>
</feature>
<keyword evidence="2" id="KW-1133">Transmembrane helix</keyword>
<dbReference type="AlphaFoldDB" id="A0AAU3HPB6"/>
<feature type="transmembrane region" description="Helical" evidence="2">
    <location>
        <begin position="141"/>
        <end position="163"/>
    </location>
</feature>
<evidence type="ECO:0000256" key="2">
    <source>
        <dbReference type="SAM" id="Phobius"/>
    </source>
</evidence>
<sequence>MIGSFVALVVAPLAMAGLARWAAARRRHGLAAGRAVHFRCRLDGRKGRLLADPRLDGPVFLDRSGSATALPRGGESLDATVTTMGQAAFEKVGLRYRTPDGQVLRLGLGTHDARTIGAWLSEQAHPTLAPARRPLLPTAPLWAVLALAASLFVGLAAADFALLGKHTSAEVVRLNRAEDGCIVNWDDGSQHTTVDCDTADVGPGDHVPIIALPWPFLGEAIDTRTSLTVVAVLGGGPGLLGLGGALVISPLACARRVRRARQAGPTITSQAAASDKEDEESEDTWPALEDDLNYASLAAAARHGDRHAPGPRVTSPRRGFGRTSVSPRIWVLNTVLGTGAWYFLLLSCAAVLDDPFHLGHRRFLVFGTVAIVSLARLGWFIVDRSALCGPVLRAARSAAGDDAWQPMRCIRLRPNPGELVLVLFRPDGGDVAAPVLLQRISRSRGSERRTVGGPAPVGDALVHDTGVGPLICEIDGVRYLPRGRAVETAADPALTRAELRNLAESHIRPVGRR</sequence>
<evidence type="ECO:0008006" key="4">
    <source>
        <dbReference type="Google" id="ProtNLM"/>
    </source>
</evidence>
<dbReference type="EMBL" id="CP109546">
    <property type="protein sequence ID" value="WTZ06917.1"/>
    <property type="molecule type" value="Genomic_DNA"/>
</dbReference>
<feature type="transmembrane region" description="Helical" evidence="2">
    <location>
        <begin position="364"/>
        <end position="382"/>
    </location>
</feature>